<feature type="transmembrane region" description="Helical" evidence="6">
    <location>
        <begin position="177"/>
        <end position="200"/>
    </location>
</feature>
<feature type="transmembrane region" description="Helical" evidence="6">
    <location>
        <begin position="150"/>
        <end position="171"/>
    </location>
</feature>
<evidence type="ECO:0000313" key="8">
    <source>
        <dbReference type="EMBL" id="RUT06434.1"/>
    </source>
</evidence>
<feature type="transmembrane region" description="Helical" evidence="6">
    <location>
        <begin position="90"/>
        <end position="110"/>
    </location>
</feature>
<dbReference type="RefSeq" id="WP_127081247.1">
    <property type="nucleotide sequence ID" value="NZ_RSCL01000006.1"/>
</dbReference>
<accession>A0A433VJZ5</accession>
<dbReference type="EMBL" id="RSCL01000006">
    <property type="protein sequence ID" value="RUT06434.1"/>
    <property type="molecule type" value="Genomic_DNA"/>
</dbReference>
<dbReference type="PROSITE" id="PS50850">
    <property type="entry name" value="MFS"/>
    <property type="match status" value="1"/>
</dbReference>
<keyword evidence="9" id="KW-1185">Reference proteome</keyword>
<dbReference type="InterPro" id="IPR011701">
    <property type="entry name" value="MFS"/>
</dbReference>
<evidence type="ECO:0000256" key="5">
    <source>
        <dbReference type="ARBA" id="ARBA00023136"/>
    </source>
</evidence>
<dbReference type="SUPFAM" id="SSF103473">
    <property type="entry name" value="MFS general substrate transporter"/>
    <property type="match status" value="1"/>
</dbReference>
<protein>
    <recommendedName>
        <fullName evidence="7">Major facilitator superfamily (MFS) profile domain-containing protein</fullName>
    </recommendedName>
</protein>
<keyword evidence="2" id="KW-0813">Transport</keyword>
<evidence type="ECO:0000256" key="1">
    <source>
        <dbReference type="ARBA" id="ARBA00004651"/>
    </source>
</evidence>
<keyword evidence="4 6" id="KW-1133">Transmembrane helix</keyword>
<feature type="transmembrane region" description="Helical" evidence="6">
    <location>
        <begin position="212"/>
        <end position="231"/>
    </location>
</feature>
<feature type="transmembrane region" description="Helical" evidence="6">
    <location>
        <begin position="116"/>
        <end position="138"/>
    </location>
</feature>
<dbReference type="PANTHER" id="PTHR42718:SF9">
    <property type="entry name" value="MAJOR FACILITATOR SUPERFAMILY MULTIDRUG TRANSPORTER MFSC"/>
    <property type="match status" value="1"/>
</dbReference>
<dbReference type="InterPro" id="IPR036259">
    <property type="entry name" value="MFS_trans_sf"/>
</dbReference>
<dbReference type="GO" id="GO:0022857">
    <property type="term" value="F:transmembrane transporter activity"/>
    <property type="evidence" value="ECO:0007669"/>
    <property type="project" value="InterPro"/>
</dbReference>
<proteinExistence type="predicted"/>
<keyword evidence="5 6" id="KW-0472">Membrane</keyword>
<dbReference type="PANTHER" id="PTHR42718">
    <property type="entry name" value="MAJOR FACILITATOR SUPERFAMILY MULTIDRUG TRANSPORTER MFSC"/>
    <property type="match status" value="1"/>
</dbReference>
<evidence type="ECO:0000313" key="9">
    <source>
        <dbReference type="Proteomes" id="UP000271624"/>
    </source>
</evidence>
<dbReference type="GO" id="GO:0005886">
    <property type="term" value="C:plasma membrane"/>
    <property type="evidence" value="ECO:0007669"/>
    <property type="project" value="UniProtKB-SubCell"/>
</dbReference>
<organism evidence="8 9">
    <name type="scientific">Dulcicalothrix desertica PCC 7102</name>
    <dbReference type="NCBI Taxonomy" id="232991"/>
    <lineage>
        <taxon>Bacteria</taxon>
        <taxon>Bacillati</taxon>
        <taxon>Cyanobacteriota</taxon>
        <taxon>Cyanophyceae</taxon>
        <taxon>Nostocales</taxon>
        <taxon>Calotrichaceae</taxon>
        <taxon>Dulcicalothrix</taxon>
    </lineage>
</organism>
<reference evidence="8" key="1">
    <citation type="submission" date="2018-12" db="EMBL/GenBank/DDBJ databases">
        <authorList>
            <person name="Will S."/>
            <person name="Neumann-Schaal M."/>
            <person name="Henke P."/>
        </authorList>
    </citation>
    <scope>NUCLEOTIDE SEQUENCE</scope>
    <source>
        <strain evidence="8">PCC 7102</strain>
    </source>
</reference>
<evidence type="ECO:0000256" key="2">
    <source>
        <dbReference type="ARBA" id="ARBA00022448"/>
    </source>
</evidence>
<comment type="subcellular location">
    <subcellularLocation>
        <location evidence="1">Cell membrane</location>
        <topology evidence="1">Multi-pass membrane protein</topology>
    </subcellularLocation>
</comment>
<dbReference type="AlphaFoldDB" id="A0A433VJZ5"/>
<dbReference type="Pfam" id="PF07690">
    <property type="entry name" value="MFS_1"/>
    <property type="match status" value="1"/>
</dbReference>
<comment type="caution">
    <text evidence="8">The sequence shown here is derived from an EMBL/GenBank/DDBJ whole genome shotgun (WGS) entry which is preliminary data.</text>
</comment>
<gene>
    <name evidence="8" type="ORF">DSM106972_026910</name>
</gene>
<keyword evidence="3 6" id="KW-0812">Transmembrane</keyword>
<reference evidence="8" key="2">
    <citation type="journal article" date="2019" name="Genome Biol. Evol.">
        <title>Day and night: Metabolic profiles and evolutionary relationships of six axenic non-marine cyanobacteria.</title>
        <authorList>
            <person name="Will S.E."/>
            <person name="Henke P."/>
            <person name="Boedeker C."/>
            <person name="Huang S."/>
            <person name="Brinkmann H."/>
            <person name="Rohde M."/>
            <person name="Jarek M."/>
            <person name="Friedl T."/>
            <person name="Seufert S."/>
            <person name="Schumacher M."/>
            <person name="Overmann J."/>
            <person name="Neumann-Schaal M."/>
            <person name="Petersen J."/>
        </authorList>
    </citation>
    <scope>NUCLEOTIDE SEQUENCE [LARGE SCALE GENOMIC DNA]</scope>
    <source>
        <strain evidence="8">PCC 7102</strain>
    </source>
</reference>
<dbReference type="Gene3D" id="1.20.1250.20">
    <property type="entry name" value="MFS general substrate transporter like domains"/>
    <property type="match status" value="1"/>
</dbReference>
<evidence type="ECO:0000256" key="6">
    <source>
        <dbReference type="SAM" id="Phobius"/>
    </source>
</evidence>
<dbReference type="Proteomes" id="UP000271624">
    <property type="component" value="Unassembled WGS sequence"/>
</dbReference>
<dbReference type="OrthoDB" id="9816041at2"/>
<evidence type="ECO:0000259" key="7">
    <source>
        <dbReference type="PROSITE" id="PS50850"/>
    </source>
</evidence>
<feature type="transmembrane region" description="Helical" evidence="6">
    <location>
        <begin position="62"/>
        <end position="83"/>
    </location>
</feature>
<sequence length="249" mass="27265">MTSVKSAPQQTVQPQKDVTLKDWIGVYSTLLGAFMAVLDNQITNASLKDITGALGVSLEEGAWISTAYLVAEIVVIPLTGWLSQVFSVRLYLLVNAALFICFSVTCAFATNLPQMILFRAGQGFTGGVLIPMAFIVILTTLPQALQPVGMALFGLSTIIAPSLSSIVGGWLTETYGWQYIFYLNVLPGLLLIAGVWYALPQRPTRLHLLKKGDWFGIVTMAIGLASLTFFFEEGNRKDWFEYLPLSLCL</sequence>
<dbReference type="InterPro" id="IPR020846">
    <property type="entry name" value="MFS_dom"/>
</dbReference>
<evidence type="ECO:0000256" key="3">
    <source>
        <dbReference type="ARBA" id="ARBA00022692"/>
    </source>
</evidence>
<evidence type="ECO:0000256" key="4">
    <source>
        <dbReference type="ARBA" id="ARBA00022989"/>
    </source>
</evidence>
<name>A0A433VJZ5_9CYAN</name>
<feature type="domain" description="Major facilitator superfamily (MFS) profile" evidence="7">
    <location>
        <begin position="25"/>
        <end position="249"/>
    </location>
</feature>